<keyword evidence="6 11" id="KW-0479">Metal-binding</keyword>
<dbReference type="Gene3D" id="3.40.50.1220">
    <property type="entry name" value="TPP-binding domain"/>
    <property type="match status" value="1"/>
</dbReference>
<dbReference type="CDD" id="cd02005">
    <property type="entry name" value="TPP_PDC_IPDC"/>
    <property type="match status" value="1"/>
</dbReference>
<dbReference type="InterPro" id="IPR047213">
    <property type="entry name" value="TPP_PYR_PDC_IPDC-like"/>
</dbReference>
<comment type="cofactor">
    <cofactor evidence="1">
        <name>a metal cation</name>
        <dbReference type="ChEBI" id="CHEBI:25213"/>
    </cofactor>
</comment>
<dbReference type="GO" id="GO:0004737">
    <property type="term" value="F:pyruvate decarboxylase activity"/>
    <property type="evidence" value="ECO:0007669"/>
    <property type="project" value="TreeGrafter"/>
</dbReference>
<dbReference type="Pfam" id="PF02775">
    <property type="entry name" value="TPP_enzyme_C"/>
    <property type="match status" value="1"/>
</dbReference>
<evidence type="ECO:0000256" key="7">
    <source>
        <dbReference type="ARBA" id="ARBA00022793"/>
    </source>
</evidence>
<dbReference type="InterPro" id="IPR000399">
    <property type="entry name" value="TPP-bd_CS"/>
</dbReference>
<sequence>MTDTISVGAYLATRLAQLGSPHLFGLPGDFNLSLLDEMLTVDGVEWVGTANELNAAYAADGYARVRRGIGAVVTTFGVGELSAINGVAGSFAEDVPVVQITGMPSTAAQRDGALVHHSLVDGNFEHFVRAYEQVTAASIVLKTHTAPADIDRILLTALTESKPVYIGVPSDVAVARVSAANLREPLAAFTSDSRQLLRFAEALRAAVYSVPRVGVLVGPRVHRASLEPIIRSLADAPGVYIATQSGSKAILDESHPASVGTYLGAHTRVDAARRTIDDAPLLILAGTIMSDLLTGFFTHRFDPDRAVELGLTWARIGETTFFGVHLGDSLRIVNEVLQDARLDPAPPISLTWPAPSSPAQAPVATPGTVAAAPATLAADATLTDASATAEVAIAAEPLVHESFWRGVQSFIAPNTIVVAEAGTAFFGAIDLTLPDNCDLLGQPIWSSIGFTLPATLGACIAEPSKRTVLLIGDGSAQLTVQELASILHRGLTPVIFVLNNGGYTIERAIQSPSAVYQDVTPWNFTALPAAFGAADRAVTRSVRTESELTDALALATRTTDKLVLIEVILPPLDSPRLLRLLGEGLSAANAPVGAAAAAVNATDDALSSIVYSEN</sequence>
<dbReference type="SUPFAM" id="SSF52467">
    <property type="entry name" value="DHS-like NAD/FAD-binding domain"/>
    <property type="match status" value="1"/>
</dbReference>
<dbReference type="PROSITE" id="PS00187">
    <property type="entry name" value="TPP_ENZYMES"/>
    <property type="match status" value="1"/>
</dbReference>
<dbReference type="Proteomes" id="UP000598775">
    <property type="component" value="Unassembled WGS sequence"/>
</dbReference>
<dbReference type="CDD" id="cd07038">
    <property type="entry name" value="TPP_PYR_PDC_IPDC_like"/>
    <property type="match status" value="1"/>
</dbReference>
<evidence type="ECO:0000256" key="1">
    <source>
        <dbReference type="ARBA" id="ARBA00001920"/>
    </source>
</evidence>
<dbReference type="GO" id="GO:0000287">
    <property type="term" value="F:magnesium ion binding"/>
    <property type="evidence" value="ECO:0007669"/>
    <property type="project" value="InterPro"/>
</dbReference>
<evidence type="ECO:0000259" key="13">
    <source>
        <dbReference type="Pfam" id="PF00205"/>
    </source>
</evidence>
<feature type="binding site" evidence="11">
    <location>
        <position position="473"/>
    </location>
    <ligand>
        <name>Mg(2+)</name>
        <dbReference type="ChEBI" id="CHEBI:18420"/>
    </ligand>
</feature>
<dbReference type="Pfam" id="PF00205">
    <property type="entry name" value="TPP_enzyme_M"/>
    <property type="match status" value="1"/>
</dbReference>
<evidence type="ECO:0000256" key="2">
    <source>
        <dbReference type="ARBA" id="ARBA00001964"/>
    </source>
</evidence>
<dbReference type="EMBL" id="BMGP01000001">
    <property type="protein sequence ID" value="GGF12506.1"/>
    <property type="molecule type" value="Genomic_DNA"/>
</dbReference>
<feature type="domain" description="Thiamine pyrophosphate enzyme TPP-binding" evidence="14">
    <location>
        <begin position="442"/>
        <end position="567"/>
    </location>
</feature>
<gene>
    <name evidence="16" type="primary">kdc</name>
    <name evidence="16" type="ORF">GCM10011399_03070</name>
</gene>
<keyword evidence="8 11" id="KW-0460">Magnesium</keyword>
<accession>A0A917B1W1</accession>
<protein>
    <recommendedName>
        <fullName evidence="5">Alpha-keto-acid decarboxylase</fullName>
    </recommendedName>
</protein>
<dbReference type="GO" id="GO:0030976">
    <property type="term" value="F:thiamine pyrophosphate binding"/>
    <property type="evidence" value="ECO:0007669"/>
    <property type="project" value="InterPro"/>
</dbReference>
<evidence type="ECO:0000256" key="6">
    <source>
        <dbReference type="ARBA" id="ARBA00022723"/>
    </source>
</evidence>
<dbReference type="FunFam" id="3.40.50.970:FF:000024">
    <property type="entry name" value="Pyruvate decarboxylase isozyme"/>
    <property type="match status" value="1"/>
</dbReference>
<keyword evidence="10" id="KW-0456">Lyase</keyword>
<dbReference type="FunFam" id="3.40.50.970:FF:000019">
    <property type="entry name" value="Pyruvate decarboxylase isozyme"/>
    <property type="match status" value="1"/>
</dbReference>
<dbReference type="GO" id="GO:0005829">
    <property type="term" value="C:cytosol"/>
    <property type="evidence" value="ECO:0007669"/>
    <property type="project" value="TreeGrafter"/>
</dbReference>
<evidence type="ECO:0000256" key="4">
    <source>
        <dbReference type="ARBA" id="ARBA00007812"/>
    </source>
</evidence>
<dbReference type="Gene3D" id="3.40.50.970">
    <property type="match status" value="2"/>
</dbReference>
<dbReference type="GO" id="GO:0000949">
    <property type="term" value="P:aromatic amino acid family catabolic process to alcohol via Ehrlich pathway"/>
    <property type="evidence" value="ECO:0007669"/>
    <property type="project" value="TreeGrafter"/>
</dbReference>
<dbReference type="InterPro" id="IPR029061">
    <property type="entry name" value="THDP-binding"/>
</dbReference>
<dbReference type="RefSeq" id="WP_188672598.1">
    <property type="nucleotide sequence ID" value="NZ_BMGP01000001.1"/>
</dbReference>
<dbReference type="AlphaFoldDB" id="A0A917B1W1"/>
<evidence type="ECO:0000256" key="10">
    <source>
        <dbReference type="ARBA" id="ARBA00023239"/>
    </source>
</evidence>
<feature type="domain" description="Thiamine pyrophosphate enzyme central" evidence="13">
    <location>
        <begin position="207"/>
        <end position="319"/>
    </location>
</feature>
<comment type="cofactor">
    <cofactor evidence="2">
        <name>thiamine diphosphate</name>
        <dbReference type="ChEBI" id="CHEBI:58937"/>
    </cofactor>
</comment>
<comment type="cofactor">
    <cofactor evidence="11">
        <name>Mg(2+)</name>
        <dbReference type="ChEBI" id="CHEBI:18420"/>
    </cofactor>
    <text evidence="11">Binds 1 Mg(2+) per subunit.</text>
</comment>
<comment type="caution">
    <text evidence="16">The sequence shown here is derived from an EMBL/GenBank/DDBJ whole genome shotgun (WGS) entry which is preliminary data.</text>
</comment>
<dbReference type="InterPro" id="IPR012001">
    <property type="entry name" value="Thiamin_PyroP_enz_TPP-bd_dom"/>
</dbReference>
<organism evidence="16 17">
    <name type="scientific">Subtercola lobariae</name>
    <dbReference type="NCBI Taxonomy" id="1588641"/>
    <lineage>
        <taxon>Bacteria</taxon>
        <taxon>Bacillati</taxon>
        <taxon>Actinomycetota</taxon>
        <taxon>Actinomycetes</taxon>
        <taxon>Micrococcales</taxon>
        <taxon>Microbacteriaceae</taxon>
        <taxon>Subtercola</taxon>
    </lineage>
</organism>
<evidence type="ECO:0000256" key="11">
    <source>
        <dbReference type="PIRSR" id="PIRSR036565-2"/>
    </source>
</evidence>
<dbReference type="Pfam" id="PF02776">
    <property type="entry name" value="TPP_enzyme_N"/>
    <property type="match status" value="1"/>
</dbReference>
<dbReference type="SUPFAM" id="SSF52518">
    <property type="entry name" value="Thiamin diphosphate-binding fold (THDP-binding)"/>
    <property type="match status" value="2"/>
</dbReference>
<keyword evidence="7" id="KW-0210">Decarboxylase</keyword>
<feature type="binding site" evidence="11">
    <location>
        <position position="502"/>
    </location>
    <ligand>
        <name>Mg(2+)</name>
        <dbReference type="ChEBI" id="CHEBI:18420"/>
    </ligand>
</feature>
<dbReference type="InterPro" id="IPR029035">
    <property type="entry name" value="DHS-like_NAD/FAD-binding_dom"/>
</dbReference>
<evidence type="ECO:0000256" key="12">
    <source>
        <dbReference type="RuleBase" id="RU362132"/>
    </source>
</evidence>
<evidence type="ECO:0000313" key="16">
    <source>
        <dbReference type="EMBL" id="GGF12506.1"/>
    </source>
</evidence>
<comment type="function">
    <text evidence="3">Decarboxylates branched-chain and aromatic alpha-keto acids to aldehydes.</text>
</comment>
<evidence type="ECO:0000313" key="17">
    <source>
        <dbReference type="Proteomes" id="UP000598775"/>
    </source>
</evidence>
<name>A0A917B1W1_9MICO</name>
<feature type="domain" description="Thiamine pyrophosphate enzyme N-terminal TPP-binding" evidence="15">
    <location>
        <begin position="6"/>
        <end position="113"/>
    </location>
</feature>
<evidence type="ECO:0000256" key="3">
    <source>
        <dbReference type="ARBA" id="ARBA00002938"/>
    </source>
</evidence>
<dbReference type="PANTHER" id="PTHR43452">
    <property type="entry name" value="PYRUVATE DECARBOXYLASE"/>
    <property type="match status" value="1"/>
</dbReference>
<keyword evidence="17" id="KW-1185">Reference proteome</keyword>
<dbReference type="InterPro" id="IPR047214">
    <property type="entry name" value="TPP_PDC_IPDC"/>
</dbReference>
<feature type="binding site" evidence="11">
    <location>
        <position position="500"/>
    </location>
    <ligand>
        <name>Mg(2+)</name>
        <dbReference type="ChEBI" id="CHEBI:18420"/>
    </ligand>
</feature>
<dbReference type="InterPro" id="IPR012110">
    <property type="entry name" value="PDC/IPDC-like"/>
</dbReference>
<keyword evidence="9 12" id="KW-0786">Thiamine pyrophosphate</keyword>
<comment type="similarity">
    <text evidence="4 12">Belongs to the TPP enzyme family.</text>
</comment>
<evidence type="ECO:0000256" key="5">
    <source>
        <dbReference type="ARBA" id="ARBA00020054"/>
    </source>
</evidence>
<reference evidence="16 17" key="1">
    <citation type="journal article" date="2014" name="Int. J. Syst. Evol. Microbiol.">
        <title>Complete genome sequence of Corynebacterium casei LMG S-19264T (=DSM 44701T), isolated from a smear-ripened cheese.</title>
        <authorList>
            <consortium name="US DOE Joint Genome Institute (JGI-PGF)"/>
            <person name="Walter F."/>
            <person name="Albersmeier A."/>
            <person name="Kalinowski J."/>
            <person name="Ruckert C."/>
        </authorList>
    </citation>
    <scope>NUCLEOTIDE SEQUENCE [LARGE SCALE GENOMIC DNA]</scope>
    <source>
        <strain evidence="16 17">CGMCC 1.12976</strain>
    </source>
</reference>
<evidence type="ECO:0000256" key="8">
    <source>
        <dbReference type="ARBA" id="ARBA00022842"/>
    </source>
</evidence>
<dbReference type="InterPro" id="IPR012000">
    <property type="entry name" value="Thiamin_PyroP_enz_cen_dom"/>
</dbReference>
<dbReference type="PANTHER" id="PTHR43452:SF30">
    <property type="entry name" value="PYRUVATE DECARBOXYLASE ISOZYME 1-RELATED"/>
    <property type="match status" value="1"/>
</dbReference>
<dbReference type="InterPro" id="IPR011766">
    <property type="entry name" value="TPP_enzyme_TPP-bd"/>
</dbReference>
<evidence type="ECO:0000256" key="9">
    <source>
        <dbReference type="ARBA" id="ARBA00023052"/>
    </source>
</evidence>
<evidence type="ECO:0000259" key="15">
    <source>
        <dbReference type="Pfam" id="PF02776"/>
    </source>
</evidence>
<evidence type="ECO:0000259" key="14">
    <source>
        <dbReference type="Pfam" id="PF02775"/>
    </source>
</evidence>
<dbReference type="PIRSF" id="PIRSF036565">
    <property type="entry name" value="Pyruvt_ip_decrb"/>
    <property type="match status" value="1"/>
</dbReference>
<proteinExistence type="inferred from homology"/>